<dbReference type="EMBL" id="CABEEZ010000167">
    <property type="protein sequence ID" value="VTR60976.1"/>
    <property type="molecule type" value="Genomic_DNA"/>
</dbReference>
<sequence length="126" mass="13908">MNRYFTEVIDAHVAIADWLGKGAGELQPLLARFHADFSMIALNGSKLGSNELGGFFQAHRAAKPGLEIVIEEMKMVAEWATGAVVNYREKQTLPGQPATLRYSTVVFTQSADGLRWLHLHETPIGQ</sequence>
<dbReference type="AlphaFoldDB" id="A0A0F7H6J8"/>
<dbReference type="InterPro" id="IPR032710">
    <property type="entry name" value="NTF2-like_dom_sf"/>
</dbReference>
<dbReference type="Gene3D" id="3.10.450.50">
    <property type="match status" value="1"/>
</dbReference>
<dbReference type="STRING" id="47917.AV650_24090"/>
<dbReference type="GeneID" id="30318795"/>
<evidence type="ECO:0000313" key="1">
    <source>
        <dbReference type="EMBL" id="VTR60976.1"/>
    </source>
</evidence>
<dbReference type="InterPro" id="IPR016918">
    <property type="entry name" value="UCP029394"/>
</dbReference>
<organism evidence="1">
    <name type="scientific">Serratia fonticola</name>
    <dbReference type="NCBI Taxonomy" id="47917"/>
    <lineage>
        <taxon>Bacteria</taxon>
        <taxon>Pseudomonadati</taxon>
        <taxon>Pseudomonadota</taxon>
        <taxon>Gammaproteobacteria</taxon>
        <taxon>Enterobacterales</taxon>
        <taxon>Yersiniaceae</taxon>
        <taxon>Serratia</taxon>
    </lineage>
</organism>
<dbReference type="PIRSF" id="PIRSF029394">
    <property type="entry name" value="UCP029394"/>
    <property type="match status" value="1"/>
</dbReference>
<dbReference type="RefSeq" id="WP_024484821.1">
    <property type="nucleotide sequence ID" value="NZ_CAMKUH010000019.1"/>
</dbReference>
<gene>
    <name evidence="1" type="ORF">NCTC12965_08686</name>
</gene>
<reference evidence="1" key="1">
    <citation type="submission" date="2019-05" db="EMBL/GenBank/DDBJ databases">
        <authorList>
            <consortium name="Pathogen Informatics"/>
        </authorList>
    </citation>
    <scope>NUCLEOTIDE SEQUENCE [LARGE SCALE GENOMIC DNA]</scope>
    <source>
        <strain evidence="1">NCTC12965</strain>
    </source>
</reference>
<dbReference type="SUPFAM" id="SSF54427">
    <property type="entry name" value="NTF2-like"/>
    <property type="match status" value="1"/>
</dbReference>
<protein>
    <submittedName>
        <fullName evidence="1">Uncharacterized protein conserved in bacteria</fullName>
    </submittedName>
</protein>
<accession>A0A0F7H6J8</accession>
<name>A0A0F7H6J8_SERFO</name>
<proteinExistence type="predicted"/>
<dbReference type="KEGG" id="sfw:WN53_01350"/>